<dbReference type="GO" id="GO:0005743">
    <property type="term" value="C:mitochondrial inner membrane"/>
    <property type="evidence" value="ECO:0007669"/>
    <property type="project" value="UniProtKB-SubCell"/>
</dbReference>
<keyword evidence="9 10" id="KW-0472">Membrane</keyword>
<feature type="repeat" description="Solcar" evidence="10">
    <location>
        <begin position="107"/>
        <end position="194"/>
    </location>
</feature>
<keyword evidence="3 11" id="KW-0813">Transport</keyword>
<evidence type="ECO:0000256" key="11">
    <source>
        <dbReference type="RuleBase" id="RU000488"/>
    </source>
</evidence>
<sequence>MSDVDRPSDAVIETISGFNAGVASTLVAHPLDVVKTRLQVSQGTGQFRLGDSFRLFQSIYRQEGGFKATYRGLGINLIGNSASWALYFLSYDQTKKLASRISGRSSLSYGDYFWASGSAGILTAICTNPLWVLKTRILSTSASATGAYQSTMDGVRQIYRTDGIKGFYRGLVPSFFGVAHGAVQFTFYEQLKTRRREQIHSEDLTSWDVITLSAVSKIAAGAATYPYQVVRARLQTYDAAKTYNGLADAIYQIARYEGLWGFYRGLMPNLFRVLPSTCVTFLVYENSKLLFK</sequence>
<dbReference type="InterPro" id="IPR002067">
    <property type="entry name" value="MCP"/>
</dbReference>
<dbReference type="FunFam" id="1.50.40.10:FF:000102">
    <property type="entry name" value="Folate carrier protein Flx1"/>
    <property type="match status" value="1"/>
</dbReference>
<evidence type="ECO:0000256" key="4">
    <source>
        <dbReference type="ARBA" id="ARBA00022692"/>
    </source>
</evidence>
<accession>A0A8H3F9C0</accession>
<evidence type="ECO:0000313" key="13">
    <source>
        <dbReference type="Proteomes" id="UP000664169"/>
    </source>
</evidence>
<dbReference type="PRINTS" id="PR00926">
    <property type="entry name" value="MITOCARRIER"/>
</dbReference>
<dbReference type="EMBL" id="CAJPDQ010000014">
    <property type="protein sequence ID" value="CAF9919410.1"/>
    <property type="molecule type" value="Genomic_DNA"/>
</dbReference>
<keyword evidence="13" id="KW-1185">Reference proteome</keyword>
<organism evidence="12 13">
    <name type="scientific">Gomphillus americanus</name>
    <dbReference type="NCBI Taxonomy" id="1940652"/>
    <lineage>
        <taxon>Eukaryota</taxon>
        <taxon>Fungi</taxon>
        <taxon>Dikarya</taxon>
        <taxon>Ascomycota</taxon>
        <taxon>Pezizomycotina</taxon>
        <taxon>Lecanoromycetes</taxon>
        <taxon>OSLEUM clade</taxon>
        <taxon>Ostropomycetidae</taxon>
        <taxon>Ostropales</taxon>
        <taxon>Graphidaceae</taxon>
        <taxon>Gomphilloideae</taxon>
        <taxon>Gomphillus</taxon>
    </lineage>
</organism>
<comment type="subcellular location">
    <subcellularLocation>
        <location evidence="1">Mitochondrion inner membrane</location>
        <topology evidence="1">Multi-pass membrane protein</topology>
    </subcellularLocation>
</comment>
<gene>
    <name evidence="12" type="ORF">GOMPHAMPRED_001795</name>
</gene>
<keyword evidence="6" id="KW-0999">Mitochondrion inner membrane</keyword>
<evidence type="ECO:0000256" key="10">
    <source>
        <dbReference type="PROSITE-ProRule" id="PRU00282"/>
    </source>
</evidence>
<evidence type="ECO:0000256" key="2">
    <source>
        <dbReference type="ARBA" id="ARBA00006375"/>
    </source>
</evidence>
<dbReference type="InterPro" id="IPR023395">
    <property type="entry name" value="MCP_dom_sf"/>
</dbReference>
<comment type="similarity">
    <text evidence="2 11">Belongs to the mitochondrial carrier (TC 2.A.29) family.</text>
</comment>
<evidence type="ECO:0000256" key="3">
    <source>
        <dbReference type="ARBA" id="ARBA00022448"/>
    </source>
</evidence>
<evidence type="ECO:0000256" key="7">
    <source>
        <dbReference type="ARBA" id="ARBA00022989"/>
    </source>
</evidence>
<dbReference type="Proteomes" id="UP000664169">
    <property type="component" value="Unassembled WGS sequence"/>
</dbReference>
<protein>
    <submittedName>
        <fullName evidence="12">Uncharacterized protein</fullName>
    </submittedName>
</protein>
<dbReference type="Gene3D" id="1.50.40.10">
    <property type="entry name" value="Mitochondrial carrier domain"/>
    <property type="match status" value="1"/>
</dbReference>
<evidence type="ECO:0000256" key="6">
    <source>
        <dbReference type="ARBA" id="ARBA00022792"/>
    </source>
</evidence>
<evidence type="ECO:0000256" key="5">
    <source>
        <dbReference type="ARBA" id="ARBA00022737"/>
    </source>
</evidence>
<evidence type="ECO:0000256" key="8">
    <source>
        <dbReference type="ARBA" id="ARBA00023128"/>
    </source>
</evidence>
<dbReference type="AlphaFoldDB" id="A0A8H3F9C0"/>
<keyword evidence="7" id="KW-1133">Transmembrane helix</keyword>
<reference evidence="12" key="1">
    <citation type="submission" date="2021-03" db="EMBL/GenBank/DDBJ databases">
        <authorList>
            <person name="Tagirdzhanova G."/>
        </authorList>
    </citation>
    <scope>NUCLEOTIDE SEQUENCE</scope>
</reference>
<evidence type="ECO:0000313" key="12">
    <source>
        <dbReference type="EMBL" id="CAF9919410.1"/>
    </source>
</evidence>
<dbReference type="Pfam" id="PF00153">
    <property type="entry name" value="Mito_carr"/>
    <property type="match status" value="3"/>
</dbReference>
<keyword evidence="4 10" id="KW-0812">Transmembrane</keyword>
<dbReference type="PROSITE" id="PS50920">
    <property type="entry name" value="SOLCAR"/>
    <property type="match status" value="3"/>
</dbReference>
<dbReference type="OrthoDB" id="428293at2759"/>
<name>A0A8H3F9C0_9LECA</name>
<dbReference type="SUPFAM" id="SSF103506">
    <property type="entry name" value="Mitochondrial carrier"/>
    <property type="match status" value="1"/>
</dbReference>
<proteinExistence type="inferred from homology"/>
<keyword evidence="5" id="KW-0677">Repeat</keyword>
<feature type="repeat" description="Solcar" evidence="10">
    <location>
        <begin position="208"/>
        <end position="290"/>
    </location>
</feature>
<dbReference type="PANTHER" id="PTHR45683">
    <property type="entry name" value="MITOCHONDRIAL NICOTINAMIDE ADENINE DINUCLEOTIDE TRANSPORTER 1-RELATED-RELATED"/>
    <property type="match status" value="1"/>
</dbReference>
<dbReference type="InterPro" id="IPR044712">
    <property type="entry name" value="SLC25A32-like"/>
</dbReference>
<dbReference type="GO" id="GO:0015215">
    <property type="term" value="F:nucleotide transmembrane transporter activity"/>
    <property type="evidence" value="ECO:0007669"/>
    <property type="project" value="UniProtKB-ARBA"/>
</dbReference>
<keyword evidence="8" id="KW-0496">Mitochondrion</keyword>
<dbReference type="InterPro" id="IPR018108">
    <property type="entry name" value="MCP_transmembrane"/>
</dbReference>
<evidence type="ECO:0000256" key="1">
    <source>
        <dbReference type="ARBA" id="ARBA00004448"/>
    </source>
</evidence>
<evidence type="ECO:0000256" key="9">
    <source>
        <dbReference type="ARBA" id="ARBA00023136"/>
    </source>
</evidence>
<feature type="repeat" description="Solcar" evidence="10">
    <location>
        <begin position="8"/>
        <end position="97"/>
    </location>
</feature>
<comment type="caution">
    <text evidence="12">The sequence shown here is derived from an EMBL/GenBank/DDBJ whole genome shotgun (WGS) entry which is preliminary data.</text>
</comment>